<keyword evidence="1" id="KW-0175">Coiled coil</keyword>
<dbReference type="GO" id="GO:0003700">
    <property type="term" value="F:DNA-binding transcription factor activity"/>
    <property type="evidence" value="ECO:0007669"/>
    <property type="project" value="TreeGrafter"/>
</dbReference>
<feature type="domain" description="Peptidase S74" evidence="2">
    <location>
        <begin position="545"/>
        <end position="646"/>
    </location>
</feature>
<accession>A9E1Z3</accession>
<comment type="caution">
    <text evidence="3">The sequence shown here is derived from an EMBL/GenBank/DDBJ whole genome shotgun (WGS) entry which is preliminary data.</text>
</comment>
<dbReference type="STRING" id="391587.KAOT1_22616"/>
<dbReference type="eggNOG" id="COG0018">
    <property type="taxonomic scope" value="Bacteria"/>
</dbReference>
<protein>
    <submittedName>
        <fullName evidence="3">Phage related tail fibre protein</fullName>
    </submittedName>
</protein>
<dbReference type="PANTHER" id="PTHR13029:SF18">
    <property type="entry name" value="MYELIN REGULATORY FACTOR HOMOLOG 1"/>
    <property type="match status" value="1"/>
</dbReference>
<dbReference type="PANTHER" id="PTHR13029">
    <property type="match status" value="1"/>
</dbReference>
<dbReference type="PROSITE" id="PS51688">
    <property type="entry name" value="ICA"/>
    <property type="match status" value="1"/>
</dbReference>
<proteinExistence type="predicted"/>
<dbReference type="Pfam" id="PF13884">
    <property type="entry name" value="Peptidase_S74"/>
    <property type="match status" value="1"/>
</dbReference>
<dbReference type="InterPro" id="IPR036388">
    <property type="entry name" value="WH-like_DNA-bd_sf"/>
</dbReference>
<gene>
    <name evidence="3" type="ORF">KAOT1_22616</name>
</gene>
<keyword evidence="4" id="KW-1185">Reference proteome</keyword>
<dbReference type="HOGENOM" id="CLU_402667_0_0_10"/>
<organism evidence="3 4">
    <name type="scientific">Kordia algicida OT-1</name>
    <dbReference type="NCBI Taxonomy" id="391587"/>
    <lineage>
        <taxon>Bacteria</taxon>
        <taxon>Pseudomonadati</taxon>
        <taxon>Bacteroidota</taxon>
        <taxon>Flavobacteriia</taxon>
        <taxon>Flavobacteriales</taxon>
        <taxon>Flavobacteriaceae</taxon>
        <taxon>Kordia</taxon>
    </lineage>
</organism>
<name>A9E1Z3_9FLAO</name>
<dbReference type="GO" id="GO:0016540">
    <property type="term" value="P:protein autoprocessing"/>
    <property type="evidence" value="ECO:0007669"/>
    <property type="project" value="TreeGrafter"/>
</dbReference>
<dbReference type="GO" id="GO:0043565">
    <property type="term" value="F:sequence-specific DNA binding"/>
    <property type="evidence" value="ECO:0007669"/>
    <property type="project" value="TreeGrafter"/>
</dbReference>
<dbReference type="InterPro" id="IPR051577">
    <property type="entry name" value="MRF-like"/>
</dbReference>
<dbReference type="Proteomes" id="UP000002945">
    <property type="component" value="Unassembled WGS sequence"/>
</dbReference>
<evidence type="ECO:0000259" key="2">
    <source>
        <dbReference type="PROSITE" id="PS51688"/>
    </source>
</evidence>
<dbReference type="eggNOG" id="COG3210">
    <property type="taxonomic scope" value="Bacteria"/>
</dbReference>
<feature type="coiled-coil region" evidence="1">
    <location>
        <begin position="625"/>
        <end position="676"/>
    </location>
</feature>
<evidence type="ECO:0000313" key="4">
    <source>
        <dbReference type="Proteomes" id="UP000002945"/>
    </source>
</evidence>
<dbReference type="AlphaFoldDB" id="A9E1Z3"/>
<evidence type="ECO:0000256" key="1">
    <source>
        <dbReference type="SAM" id="Coils"/>
    </source>
</evidence>
<sequence>MNAQVGIGTTTPNSSSELEIVSNDKGILIPRIGLSSSSDSTTIGSGNVESLLVYNTATSGDITPGYYYWDGAKWQRLTVADDVDIKEPWYGTDDNAAATSNTEDMYLMSSKVGIGTTTPEARLNLIQSGSIAYGNLENAALLIGTTANGIGLDNNQIAKYGGTLFFESEDGFTLSTDVNSNGEVNVNTADKVMSIAKTGDVRIDYNLHVLEKVGVGTTSPVSKLQVVGSDGQDIFRVKGPGSASELIFNDLISGGYPSGLSNLTSQSDGMLVDLPQFANLIFKIRNNDQTDGFHIVNNTGDHVFTANANRRMSIGFASDVPEATLDVASATRTGTHAPTSTFYVTGNYGQRSNGAEFVHTNGTQGVGIGWEGIYKTSSAADSNLSLSSKGTGSVYTYTNNAARMTVDGDGEVGVGTTNPTERLHVNNGQLYITTPSNNMLRFQIGYDGFSYGNRSSDFGVLFESASSGFPGSVARISAGDQSTGTANGNKYLGFQVGRNKLNSDTKLMYLSSVGGGRVGINTESPSYTLHVNGSVAGTSAYVNTSDARLKTNILPLENALSKIMSLQGVTFDWNSNRSVGKQLELDDKNHIGFIAQQVESVLPEVVSTDDSSSEKIKSVAYADIVPVLVEAIKELNKKIDQLEDENTQLKASLNSIDALKVEIKNMQNKLKRVLDVTEENNAK</sequence>
<dbReference type="Gene3D" id="1.10.10.10">
    <property type="entry name" value="Winged helix-like DNA-binding domain superfamily/Winged helix DNA-binding domain"/>
    <property type="match status" value="1"/>
</dbReference>
<dbReference type="InterPro" id="IPR030392">
    <property type="entry name" value="S74_ICA"/>
</dbReference>
<reference evidence="3 4" key="1">
    <citation type="journal article" date="2011" name="J. Bacteriol.">
        <title>Genome sequence of the algicidal bacterium Kordia algicida OT-1.</title>
        <authorList>
            <person name="Lee H.S."/>
            <person name="Kang S.G."/>
            <person name="Kwon K.K."/>
            <person name="Lee J.H."/>
            <person name="Kim S.J."/>
        </authorList>
    </citation>
    <scope>NUCLEOTIDE SEQUENCE [LARGE SCALE GENOMIC DNA]</scope>
    <source>
        <strain evidence="3 4">OT-1</strain>
    </source>
</reference>
<dbReference type="GO" id="GO:0045893">
    <property type="term" value="P:positive regulation of DNA-templated transcription"/>
    <property type="evidence" value="ECO:0007669"/>
    <property type="project" value="TreeGrafter"/>
</dbReference>
<evidence type="ECO:0000313" key="3">
    <source>
        <dbReference type="EMBL" id="EDP95693.1"/>
    </source>
</evidence>
<dbReference type="EMBL" id="ABIB01000007">
    <property type="protein sequence ID" value="EDP95693.1"/>
    <property type="molecule type" value="Genomic_DNA"/>
</dbReference>